<reference evidence="1 2" key="1">
    <citation type="submission" date="2015-02" db="EMBL/GenBank/DDBJ databases">
        <title>Genome Sequencing of Rickettsiales.</title>
        <authorList>
            <person name="Daugherty S.C."/>
            <person name="Su Q."/>
            <person name="Abolude K."/>
            <person name="Beier-Sexton M."/>
            <person name="Carlyon J.A."/>
            <person name="Carter R."/>
            <person name="Day N.P."/>
            <person name="Dumler S.J."/>
            <person name="Dyachenko V."/>
            <person name="Godinez A."/>
            <person name="Kurtti T.J."/>
            <person name="Lichay M."/>
            <person name="Mullins K.E."/>
            <person name="Ott S."/>
            <person name="Pappas-Brown V."/>
            <person name="Paris D.H."/>
            <person name="Patel P."/>
            <person name="Richards A.L."/>
            <person name="Sadzewicz L."/>
            <person name="Sears K."/>
            <person name="Seidman D."/>
            <person name="Sengamalay N."/>
            <person name="Stenos J."/>
            <person name="Tallon L.J."/>
            <person name="Vincent G."/>
            <person name="Fraser C.M."/>
            <person name="Munderloh U."/>
            <person name="Dunning-Hotopp J.C."/>
        </authorList>
    </citation>
    <scope>NUCLEOTIDE SEQUENCE [LARGE SCALE GENOMIC DNA]</scope>
    <source>
        <strain evidence="1 2">Tate's Hell</strain>
    </source>
</reference>
<keyword evidence="2" id="KW-1185">Reference proteome</keyword>
<dbReference type="EMBL" id="LAOO01000001">
    <property type="protein sequence ID" value="KJW01541.1"/>
    <property type="molecule type" value="Genomic_DNA"/>
</dbReference>
<evidence type="ECO:0000313" key="1">
    <source>
        <dbReference type="EMBL" id="KJW01541.1"/>
    </source>
</evidence>
<proteinExistence type="predicted"/>
<sequence length="59" mass="6717">MQEVQNNAILSSALLRGSKNLLDVIPWLDHGIQKKINKDWIPLQARSMTIKDYRIPASS</sequence>
<accession>A0ABR5DS26</accession>
<comment type="caution">
    <text evidence="1">The sequence shown here is derived from an EMBL/GenBank/DDBJ whole genome shotgun (WGS) entry which is preliminary data.</text>
</comment>
<organism evidence="1 2">
    <name type="scientific">Rickettsia parkeri str. Tate's Hell</name>
    <dbReference type="NCBI Taxonomy" id="1359189"/>
    <lineage>
        <taxon>Bacteria</taxon>
        <taxon>Pseudomonadati</taxon>
        <taxon>Pseudomonadota</taxon>
        <taxon>Alphaproteobacteria</taxon>
        <taxon>Rickettsiales</taxon>
        <taxon>Rickettsiaceae</taxon>
        <taxon>Rickettsieae</taxon>
        <taxon>Rickettsia</taxon>
        <taxon>spotted fever group</taxon>
    </lineage>
</organism>
<evidence type="ECO:0000313" key="2">
    <source>
        <dbReference type="Proteomes" id="UP000035491"/>
    </source>
</evidence>
<protein>
    <submittedName>
        <fullName evidence="1">Uncharacterized protein</fullName>
    </submittedName>
</protein>
<dbReference type="Proteomes" id="UP000035491">
    <property type="component" value="Unassembled WGS sequence"/>
</dbReference>
<name>A0ABR5DS26_RICPA</name>
<gene>
    <name evidence="1" type="ORF">RPATATE_0622</name>
</gene>